<dbReference type="Proteomes" id="UP000821837">
    <property type="component" value="Unassembled WGS sequence"/>
</dbReference>
<reference evidence="1" key="1">
    <citation type="journal article" date="2020" name="Cell">
        <title>Large-Scale Comparative Analyses of Tick Genomes Elucidate Their Genetic Diversity and Vector Capacities.</title>
        <authorList>
            <consortium name="Tick Genome and Microbiome Consortium (TIGMIC)"/>
            <person name="Jia N."/>
            <person name="Wang J."/>
            <person name="Shi W."/>
            <person name="Du L."/>
            <person name="Sun Y."/>
            <person name="Zhan W."/>
            <person name="Jiang J.F."/>
            <person name="Wang Q."/>
            <person name="Zhang B."/>
            <person name="Ji P."/>
            <person name="Bell-Sakyi L."/>
            <person name="Cui X.M."/>
            <person name="Yuan T.T."/>
            <person name="Jiang B.G."/>
            <person name="Yang W.F."/>
            <person name="Lam T.T."/>
            <person name="Chang Q.C."/>
            <person name="Ding S.J."/>
            <person name="Wang X.J."/>
            <person name="Zhu J.G."/>
            <person name="Ruan X.D."/>
            <person name="Zhao L."/>
            <person name="Wei J.T."/>
            <person name="Ye R.Z."/>
            <person name="Que T.C."/>
            <person name="Du C.H."/>
            <person name="Zhou Y.H."/>
            <person name="Cheng J.X."/>
            <person name="Dai P.F."/>
            <person name="Guo W.B."/>
            <person name="Han X.H."/>
            <person name="Huang E.J."/>
            <person name="Li L.F."/>
            <person name="Wei W."/>
            <person name="Gao Y.C."/>
            <person name="Liu J.Z."/>
            <person name="Shao H.Z."/>
            <person name="Wang X."/>
            <person name="Wang C.C."/>
            <person name="Yang T.C."/>
            <person name="Huo Q.B."/>
            <person name="Li W."/>
            <person name="Chen H.Y."/>
            <person name="Chen S.E."/>
            <person name="Zhou L.G."/>
            <person name="Ni X.B."/>
            <person name="Tian J.H."/>
            <person name="Sheng Y."/>
            <person name="Liu T."/>
            <person name="Pan Y.S."/>
            <person name="Xia L.Y."/>
            <person name="Li J."/>
            <person name="Zhao F."/>
            <person name="Cao W.C."/>
        </authorList>
    </citation>
    <scope>NUCLEOTIDE SEQUENCE</scope>
    <source>
        <strain evidence="1">Rsan-2018</strain>
    </source>
</reference>
<dbReference type="AlphaFoldDB" id="A0A9D4T1S4"/>
<gene>
    <name evidence="1" type="ORF">HPB52_010684</name>
</gene>
<accession>A0A9D4T1S4</accession>
<dbReference type="EMBL" id="JABSTV010001248">
    <property type="protein sequence ID" value="KAH7968701.1"/>
    <property type="molecule type" value="Genomic_DNA"/>
</dbReference>
<name>A0A9D4T1S4_RHISA</name>
<evidence type="ECO:0000313" key="2">
    <source>
        <dbReference type="Proteomes" id="UP000821837"/>
    </source>
</evidence>
<sequence>MLRDFVKGGEYVPKAGGCRLHHCRTRTVEGPALGIDLGESGAACETLRPSMGHFVGVDKSPYFRPYVCRTVEGSALGTDLGESGAACETLRPSMGHFVGVDKSPYFRPYLCR</sequence>
<protein>
    <submittedName>
        <fullName evidence="1">Uncharacterized protein</fullName>
    </submittedName>
</protein>
<proteinExistence type="predicted"/>
<reference evidence="1" key="2">
    <citation type="submission" date="2021-09" db="EMBL/GenBank/DDBJ databases">
        <authorList>
            <person name="Jia N."/>
            <person name="Wang J."/>
            <person name="Shi W."/>
            <person name="Du L."/>
            <person name="Sun Y."/>
            <person name="Zhan W."/>
            <person name="Jiang J."/>
            <person name="Wang Q."/>
            <person name="Zhang B."/>
            <person name="Ji P."/>
            <person name="Sakyi L.B."/>
            <person name="Cui X."/>
            <person name="Yuan T."/>
            <person name="Jiang B."/>
            <person name="Yang W."/>
            <person name="Lam T.T.-Y."/>
            <person name="Chang Q."/>
            <person name="Ding S."/>
            <person name="Wang X."/>
            <person name="Zhu J."/>
            <person name="Ruan X."/>
            <person name="Zhao L."/>
            <person name="Wei J."/>
            <person name="Que T."/>
            <person name="Du C."/>
            <person name="Cheng J."/>
            <person name="Dai P."/>
            <person name="Han X."/>
            <person name="Huang E."/>
            <person name="Gao Y."/>
            <person name="Liu J."/>
            <person name="Shao H."/>
            <person name="Ye R."/>
            <person name="Li L."/>
            <person name="Wei W."/>
            <person name="Wang X."/>
            <person name="Wang C."/>
            <person name="Huo Q."/>
            <person name="Li W."/>
            <person name="Guo W."/>
            <person name="Chen H."/>
            <person name="Chen S."/>
            <person name="Zhou L."/>
            <person name="Zhou L."/>
            <person name="Ni X."/>
            <person name="Tian J."/>
            <person name="Zhou Y."/>
            <person name="Sheng Y."/>
            <person name="Liu T."/>
            <person name="Pan Y."/>
            <person name="Xia L."/>
            <person name="Li J."/>
            <person name="Zhao F."/>
            <person name="Cao W."/>
        </authorList>
    </citation>
    <scope>NUCLEOTIDE SEQUENCE</scope>
    <source>
        <strain evidence="1">Rsan-2018</strain>
        <tissue evidence="1">Larvae</tissue>
    </source>
</reference>
<organism evidence="1 2">
    <name type="scientific">Rhipicephalus sanguineus</name>
    <name type="common">Brown dog tick</name>
    <name type="synonym">Ixodes sanguineus</name>
    <dbReference type="NCBI Taxonomy" id="34632"/>
    <lineage>
        <taxon>Eukaryota</taxon>
        <taxon>Metazoa</taxon>
        <taxon>Ecdysozoa</taxon>
        <taxon>Arthropoda</taxon>
        <taxon>Chelicerata</taxon>
        <taxon>Arachnida</taxon>
        <taxon>Acari</taxon>
        <taxon>Parasitiformes</taxon>
        <taxon>Ixodida</taxon>
        <taxon>Ixodoidea</taxon>
        <taxon>Ixodidae</taxon>
        <taxon>Rhipicephalinae</taxon>
        <taxon>Rhipicephalus</taxon>
        <taxon>Rhipicephalus</taxon>
    </lineage>
</organism>
<keyword evidence="2" id="KW-1185">Reference proteome</keyword>
<evidence type="ECO:0000313" key="1">
    <source>
        <dbReference type="EMBL" id="KAH7968701.1"/>
    </source>
</evidence>
<comment type="caution">
    <text evidence="1">The sequence shown here is derived from an EMBL/GenBank/DDBJ whole genome shotgun (WGS) entry which is preliminary data.</text>
</comment>